<organism evidence="3 4">
    <name type="scientific">Porphyromonas gulae</name>
    <dbReference type="NCBI Taxonomy" id="111105"/>
    <lineage>
        <taxon>Bacteria</taxon>
        <taxon>Pseudomonadati</taxon>
        <taxon>Bacteroidota</taxon>
        <taxon>Bacteroidia</taxon>
        <taxon>Bacteroidales</taxon>
        <taxon>Porphyromonadaceae</taxon>
        <taxon>Porphyromonas</taxon>
    </lineage>
</organism>
<proteinExistence type="predicted"/>
<dbReference type="GeneID" id="57239226"/>
<dbReference type="eggNOG" id="COG3088">
    <property type="taxonomic scope" value="Bacteria"/>
</dbReference>
<feature type="chain" id="PRO_5001956513" description="Protein BatD" evidence="2">
    <location>
        <begin position="27"/>
        <end position="319"/>
    </location>
</feature>
<keyword evidence="1" id="KW-0812">Transmembrane</keyword>
<keyword evidence="1" id="KW-1133">Transmembrane helix</keyword>
<evidence type="ECO:0000313" key="4">
    <source>
        <dbReference type="Proteomes" id="UP000030130"/>
    </source>
</evidence>
<protein>
    <recommendedName>
        <fullName evidence="5">Protein BatD</fullName>
    </recommendedName>
</protein>
<evidence type="ECO:0000256" key="2">
    <source>
        <dbReference type="SAM" id="SignalP"/>
    </source>
</evidence>
<keyword evidence="2" id="KW-0732">Signal</keyword>
<dbReference type="EMBL" id="JRAI01000063">
    <property type="protein sequence ID" value="KGN84893.1"/>
    <property type="molecule type" value="Genomic_DNA"/>
</dbReference>
<accession>A0A099WTG4</accession>
<dbReference type="AlphaFoldDB" id="A0A099WTG4"/>
<gene>
    <name evidence="3" type="ORF">HR08_07475</name>
</gene>
<dbReference type="Proteomes" id="UP000030130">
    <property type="component" value="Unassembled WGS sequence"/>
</dbReference>
<reference evidence="3 4" key="1">
    <citation type="submission" date="2014-08" db="EMBL/GenBank/DDBJ databases">
        <title>Porphyromonas gulae strain:COT-052_OH1451 Genome sequencing.</title>
        <authorList>
            <person name="Wallis C."/>
            <person name="Deusch O."/>
            <person name="O'Flynn C."/>
            <person name="Davis I."/>
            <person name="Jospin G."/>
            <person name="Darling A.E."/>
            <person name="Coil D.A."/>
            <person name="Alexiev A."/>
            <person name="Horsfall A."/>
            <person name="Kirkwood N."/>
            <person name="Harris S."/>
            <person name="Eisen J.A."/>
        </authorList>
    </citation>
    <scope>NUCLEOTIDE SEQUENCE [LARGE SCALE GENOMIC DNA]</scope>
    <source>
        <strain evidence="4">COT-052 OH1451</strain>
    </source>
</reference>
<feature type="transmembrane region" description="Helical" evidence="1">
    <location>
        <begin position="167"/>
        <end position="185"/>
    </location>
</feature>
<feature type="signal peptide" evidence="2">
    <location>
        <begin position="1"/>
        <end position="26"/>
    </location>
</feature>
<keyword evidence="1" id="KW-0472">Membrane</keyword>
<sequence>MRHSLAIRRFVLSAFCMLFASSLLKAQELSITGKLDRAEMQIGEQAVIDITIRTADLASTHLQIPTDSTMSRIEILAFGITDTVVVKDPVVEIKAKMVITSFDSTLLEIPPFIVTDGRDQVMSKSLFLKVTMPEVDLSQPDSIYDIKEPWGVPYTWSDIFNIMLRHPLTWIILAAFLAVLSYLFYKRYKEHQARRPVVIPDTPAIPAYDRAIAALETLRAKKLVEAGLYKEYFTELTDLLRSYIAETRGIDAREMTSSEILQALQRIELPEKERLLLRGILQTADLAKFAKYKPMHGEDAEAIRDARAFLDEVHNIWES</sequence>
<dbReference type="RefSeq" id="WP_039418286.1">
    <property type="nucleotide sequence ID" value="NZ_JRAI01000063.1"/>
</dbReference>
<dbReference type="OrthoDB" id="9807384at2"/>
<comment type="caution">
    <text evidence="3">The sequence shown here is derived from an EMBL/GenBank/DDBJ whole genome shotgun (WGS) entry which is preliminary data.</text>
</comment>
<name>A0A099WTG4_9PORP</name>
<evidence type="ECO:0000256" key="1">
    <source>
        <dbReference type="SAM" id="Phobius"/>
    </source>
</evidence>
<dbReference type="STRING" id="111105.HR09_04965"/>
<evidence type="ECO:0000313" key="3">
    <source>
        <dbReference type="EMBL" id="KGN84893.1"/>
    </source>
</evidence>
<evidence type="ECO:0008006" key="5">
    <source>
        <dbReference type="Google" id="ProtNLM"/>
    </source>
</evidence>